<evidence type="ECO:0008006" key="7">
    <source>
        <dbReference type="Google" id="ProtNLM"/>
    </source>
</evidence>
<evidence type="ECO:0000313" key="6">
    <source>
        <dbReference type="Proteomes" id="UP000280819"/>
    </source>
</evidence>
<dbReference type="Proteomes" id="UP000280819">
    <property type="component" value="Unassembled WGS sequence"/>
</dbReference>
<dbReference type="NCBIfam" id="TIGR01643">
    <property type="entry name" value="YD_repeat_2x"/>
    <property type="match status" value="9"/>
</dbReference>
<feature type="domain" description="Teneurin-like YD-shell" evidence="4">
    <location>
        <begin position="415"/>
        <end position="587"/>
    </location>
</feature>
<sequence>MGDYSLDDLNAAVDVVWDFEVSGGLVSALDAAAKVVDGMVAPRNSRKTSCGEHFEGYYAQLWAFNVETANRDASLLGARLREVAQGVRDLEVDARAEQERIDAAREWRERRDARSFFDKAVDAVDFLNLFGGDEAPPRMDPVPQLVKVYESPAREGRQDFVGSKETGVSSALPDDLREFTKGERAATDEVRDTPAALRGLVTDFREKCLWGQLNCDAVLAGFSAYITSNDTDCRRLDIVADNFEAAGGTGVVSSVSNDAIAESLAVGGVSEKRPELEIPAVEAIGNPPSSGYANDPVNTATGNFVVNEEDLRCEGAAALLGWVRSYSSLSDRVGGHGPGWASFDVCGLQITGEGVSWVLVDGREVFFPRLGGGFGRAAHENYWLTQDVDGYTVSNNAGARWCFSRAGRPTSFTLTDGAALAFSHDDQGRLVRVCHGRGRELQLVWVGDRITAVELDDGRRVTYRYEDGCLVEAAGPLGTRRYEWDDRGLIVSVVDADGVVEARNTYDDEGRVISQVSPFGRVTRFAYLPGRVTAVSDVDGGRSNTWLADARGRVVGVTDSDGNRSSMGYDQWGNQVLATDPEGEVTVRQFDERGRLTLEQVPSGARTSLVYDDVDRLTGIILLEDGVEVSRTSMSYTDWQQQPSVVVDGEGGHTRLRWQDGLLLEVTDPTGVRMRFEYDDHGDLVASIDAEGNVTRLVRDAAGRVVEMIRPSGATTRYEYSPAGLLTARVDPDGAVWGYTYSAGGRLTGLVDPLGAHTVLEYGPHGELAALTDALGRRVEQTFDDLGNIHQIRLPDGARWEFTHDAMSRLRQTIDPSGGVWQRHVDHYGRLNETVDPSGVRQYWRYDTKAREITTGDASSTSTTQLDRWGRHVATILPDGSTTHTRFDRCGRPVEYTDAAGGRTVIERDLAGRPVRVRRPSGASIRYTYDLCGRVAGIRNELGLHTQLSYDVDSHLISESWATGEHGWSRYDPCGRILARYSPGIGRYSWVYDKAGRVIETRDPKNGHRRFHYDPAGQLTTAISGNGGVTRYSYDVNGRAVTVTDPLGAVSRHVFDPMDRCLSTTNPLGHTTTWGYDPAGRLIRSTDPDGHVVETSYDDAGLEASTTVDGALFSRISRDAATRQVTIEDHSTSTPVTHVLAYDPRGLLTQHDRGQHTTRWSHDADGWTSQITAPNGTVTTYRRDPAGDIIEVSHPGITTALLDRDQAGRLTRATLGNTIHEWGHTDGFITHHTTTQAGHTTTAVMTHTEDGHLATLTIDGTETRYRYDDAAQLVEATTPTGVNTWTYDLAGRLTHEEVDGITWERVYNQAGEILQATTSGATITYRHDRTGRRTQETHTNGHRREYTWTGLSRLAAITDHRNDQVEHTTTTVDALGQLSRINDLDMVTDPTTGQLLQAGQETIVTAGPLTATTSHDWIQPTWRPHRHTHPHDPYQPPTPHTTHGPLGIGPAGELHITGLEWLGARILDPTSRAFLTPDPLPPTTAAGWSGNPYSYAGNNPTTLYDPTGLHPITTDELDAYRKHNSPKWGTALAITVGVGLAIFGGPIGIGAAIALGAGLSAGGNLIDQATSGYPIDWKQVGLSGALGALGGGLGSAAGSLLGPIASQTFTRLSATPLGQRTLQAGIGGTAGGITGFITGGIGAATTGGNFWQGAWQGARDGAISGAAGGALAKPTPPNPARTPDGTELRMGGRTTIGGLDHPTRAMMKFSAKNPEEGMFDVIGHGSPHDIAGRSPAEVASRIRSSYDGQDIRLLSCKTGSPEGSFAQDLATILGVRVKAPTTDIGSSSRGNTLTIFDGGEWRWFDPNG</sequence>
<dbReference type="InterPro" id="IPR022385">
    <property type="entry name" value="Rhs_assc_core"/>
</dbReference>
<organism evidence="5 6">
    <name type="scientific">Arachnia propionica</name>
    <dbReference type="NCBI Taxonomy" id="1750"/>
    <lineage>
        <taxon>Bacteria</taxon>
        <taxon>Bacillati</taxon>
        <taxon>Actinomycetota</taxon>
        <taxon>Actinomycetes</taxon>
        <taxon>Propionibacteriales</taxon>
        <taxon>Propionibacteriaceae</taxon>
        <taxon>Arachnia</taxon>
    </lineage>
</organism>
<dbReference type="PANTHER" id="PTHR32305">
    <property type="match status" value="1"/>
</dbReference>
<dbReference type="Gene3D" id="2.180.10.10">
    <property type="entry name" value="RHS repeat-associated core"/>
    <property type="match status" value="5"/>
</dbReference>
<dbReference type="NCBIfam" id="TIGR03696">
    <property type="entry name" value="Rhs_assc_core"/>
    <property type="match status" value="1"/>
</dbReference>
<dbReference type="InterPro" id="IPR006530">
    <property type="entry name" value="YD"/>
</dbReference>
<keyword evidence="1" id="KW-0677">Repeat</keyword>
<feature type="domain" description="Teneurin-like YD-shell" evidence="4">
    <location>
        <begin position="923"/>
        <end position="1083"/>
    </location>
</feature>
<comment type="caution">
    <text evidence="5">The sequence shown here is derived from an EMBL/GenBank/DDBJ whole genome shotgun (WGS) entry which is preliminary data.</text>
</comment>
<dbReference type="InterPro" id="IPR056823">
    <property type="entry name" value="TEN-like_YD-shell"/>
</dbReference>
<dbReference type="InterPro" id="IPR050708">
    <property type="entry name" value="T6SS_VgrG/RHS"/>
</dbReference>
<evidence type="ECO:0000256" key="2">
    <source>
        <dbReference type="SAM" id="MobiDB-lite"/>
    </source>
</evidence>
<dbReference type="OrthoDB" id="3712874at2"/>
<dbReference type="Pfam" id="PF20148">
    <property type="entry name" value="DUF6531"/>
    <property type="match status" value="1"/>
</dbReference>
<evidence type="ECO:0000259" key="4">
    <source>
        <dbReference type="Pfam" id="PF25023"/>
    </source>
</evidence>
<name>A0A3P1T613_9ACTN</name>
<dbReference type="Pfam" id="PF25023">
    <property type="entry name" value="TEN_YD-shell"/>
    <property type="match status" value="2"/>
</dbReference>
<dbReference type="SUPFAM" id="SSF69304">
    <property type="entry name" value="Tricorn protease N-terminal domain"/>
    <property type="match status" value="2"/>
</dbReference>
<feature type="domain" description="DUF6531" evidence="3">
    <location>
        <begin position="295"/>
        <end position="367"/>
    </location>
</feature>
<dbReference type="PANTHER" id="PTHR32305:SF15">
    <property type="entry name" value="PROTEIN RHSA-RELATED"/>
    <property type="match status" value="1"/>
</dbReference>
<reference evidence="5 6" key="1">
    <citation type="submission" date="2018-11" db="EMBL/GenBank/DDBJ databases">
        <title>Genomes From Bacteria Associated with the Canine Oral Cavity: a Test Case for Automated Genome-Based Taxonomic Assignment.</title>
        <authorList>
            <person name="Coil D.A."/>
            <person name="Jospin G."/>
            <person name="Darling A.E."/>
            <person name="Wallis C."/>
            <person name="Davis I.J."/>
            <person name="Harris S."/>
            <person name="Eisen J.A."/>
            <person name="Holcombe L.J."/>
            <person name="O'Flynn C."/>
        </authorList>
    </citation>
    <scope>NUCLEOTIDE SEQUENCE [LARGE SCALE GENOMIC DNA]</scope>
    <source>
        <strain evidence="5 6">OH887_COT-365</strain>
    </source>
</reference>
<feature type="region of interest" description="Disordered" evidence="2">
    <location>
        <begin position="1665"/>
        <end position="1701"/>
    </location>
</feature>
<protein>
    <recommendedName>
        <fullName evidence="7">Type IV secretion protein Rhs</fullName>
    </recommendedName>
</protein>
<evidence type="ECO:0000256" key="1">
    <source>
        <dbReference type="ARBA" id="ARBA00022737"/>
    </source>
</evidence>
<proteinExistence type="predicted"/>
<dbReference type="Pfam" id="PF05593">
    <property type="entry name" value="RHS_repeat"/>
    <property type="match status" value="4"/>
</dbReference>
<dbReference type="EMBL" id="RQZG01000009">
    <property type="protein sequence ID" value="RRD04748.1"/>
    <property type="molecule type" value="Genomic_DNA"/>
</dbReference>
<evidence type="ECO:0000313" key="5">
    <source>
        <dbReference type="EMBL" id="RRD04748.1"/>
    </source>
</evidence>
<dbReference type="InterPro" id="IPR045351">
    <property type="entry name" value="DUF6531"/>
</dbReference>
<dbReference type="InterPro" id="IPR031325">
    <property type="entry name" value="RHS_repeat"/>
</dbReference>
<accession>A0A3P1T613</accession>
<gene>
    <name evidence="5" type="ORF">EII34_09420</name>
</gene>
<evidence type="ECO:0000259" key="3">
    <source>
        <dbReference type="Pfam" id="PF20148"/>
    </source>
</evidence>